<keyword evidence="6 9" id="KW-1133">Transmembrane helix</keyword>
<reference evidence="11" key="1">
    <citation type="submission" date="2014-01" db="EMBL/GenBank/DDBJ databases">
        <authorList>
            <person name="Aslett M."/>
        </authorList>
    </citation>
    <scope>NUCLEOTIDE SEQUENCE</scope>
</reference>
<evidence type="ECO:0000256" key="3">
    <source>
        <dbReference type="ARBA" id="ARBA00022448"/>
    </source>
</evidence>
<evidence type="ECO:0000256" key="4">
    <source>
        <dbReference type="ARBA" id="ARBA00022692"/>
    </source>
</evidence>
<gene>
    <name evidence="11" type="ORF">TTRE_0000487801</name>
</gene>
<evidence type="ECO:0000313" key="12">
    <source>
        <dbReference type="Proteomes" id="UP000030665"/>
    </source>
</evidence>
<evidence type="ECO:0000256" key="10">
    <source>
        <dbReference type="SAM" id="SignalP"/>
    </source>
</evidence>
<dbReference type="PANTHER" id="PTHR12263">
    <property type="entry name" value="VACUOLAR ATP SYNTHASE SUBUNIT H"/>
    <property type="match status" value="1"/>
</dbReference>
<dbReference type="GO" id="GO:0033179">
    <property type="term" value="C:proton-transporting V-type ATPase, V0 domain"/>
    <property type="evidence" value="ECO:0007669"/>
    <property type="project" value="InterPro"/>
</dbReference>
<dbReference type="AlphaFoldDB" id="A0A077ZAB5"/>
<name>A0A077ZAB5_TRITR</name>
<evidence type="ECO:0000256" key="8">
    <source>
        <dbReference type="ARBA" id="ARBA00023136"/>
    </source>
</evidence>
<feature type="chain" id="PRO_5001728511" evidence="10">
    <location>
        <begin position="20"/>
        <end position="78"/>
    </location>
</feature>
<keyword evidence="8 9" id="KW-0472">Membrane</keyword>
<reference evidence="11" key="2">
    <citation type="submission" date="2014-03" db="EMBL/GenBank/DDBJ databases">
        <title>The whipworm genome and dual-species transcriptomics of an intimate host-pathogen interaction.</title>
        <authorList>
            <person name="Foth B.J."/>
            <person name="Tsai I.J."/>
            <person name="Reid A.J."/>
            <person name="Bancroft A.J."/>
            <person name="Nichol S."/>
            <person name="Tracey A."/>
            <person name="Holroyd N."/>
            <person name="Cotton J.A."/>
            <person name="Stanley E.J."/>
            <person name="Zarowiecki M."/>
            <person name="Liu J.Z."/>
            <person name="Huckvale T."/>
            <person name="Cooper P.J."/>
            <person name="Grencis R.K."/>
            <person name="Berriman M."/>
        </authorList>
    </citation>
    <scope>NUCLEOTIDE SEQUENCE [LARGE SCALE GENOMIC DNA]</scope>
</reference>
<dbReference type="GO" id="GO:0012505">
    <property type="term" value="C:endomembrane system"/>
    <property type="evidence" value="ECO:0007669"/>
    <property type="project" value="UniProtKB-SubCell"/>
</dbReference>
<protein>
    <submittedName>
        <fullName evidence="11">Vacuolar ATP synthase subunit H</fullName>
    </submittedName>
</protein>
<comment type="similarity">
    <text evidence="2">Belongs to the V-ATPase e1/e2 subunit family.</text>
</comment>
<keyword evidence="7" id="KW-0406">Ion transport</keyword>
<evidence type="ECO:0000256" key="7">
    <source>
        <dbReference type="ARBA" id="ARBA00023065"/>
    </source>
</evidence>
<dbReference type="Pfam" id="PF05493">
    <property type="entry name" value="ATP_synt_H"/>
    <property type="match status" value="1"/>
</dbReference>
<dbReference type="PANTHER" id="PTHR12263:SF0">
    <property type="entry name" value="V-TYPE PROTON ATPASE SUBUNIT"/>
    <property type="match status" value="1"/>
</dbReference>
<dbReference type="STRING" id="36087.A0A077ZAB5"/>
<comment type="subcellular location">
    <subcellularLocation>
        <location evidence="1">Endomembrane system</location>
        <topology evidence="1">Multi-pass membrane protein</topology>
    </subcellularLocation>
</comment>
<feature type="transmembrane region" description="Helical" evidence="9">
    <location>
        <begin position="30"/>
        <end position="52"/>
    </location>
</feature>
<evidence type="ECO:0000313" key="11">
    <source>
        <dbReference type="EMBL" id="CDW56598.1"/>
    </source>
</evidence>
<evidence type="ECO:0000256" key="6">
    <source>
        <dbReference type="ARBA" id="ARBA00022989"/>
    </source>
</evidence>
<dbReference type="InterPro" id="IPR008389">
    <property type="entry name" value="ATPase_V0-cplx_e1/e2_su"/>
</dbReference>
<keyword evidence="3" id="KW-0813">Transport</keyword>
<organism evidence="11 12">
    <name type="scientific">Trichuris trichiura</name>
    <name type="common">Whipworm</name>
    <name type="synonym">Trichocephalus trichiurus</name>
    <dbReference type="NCBI Taxonomy" id="36087"/>
    <lineage>
        <taxon>Eukaryota</taxon>
        <taxon>Metazoa</taxon>
        <taxon>Ecdysozoa</taxon>
        <taxon>Nematoda</taxon>
        <taxon>Enoplea</taxon>
        <taxon>Dorylaimia</taxon>
        <taxon>Trichinellida</taxon>
        <taxon>Trichuridae</taxon>
        <taxon>Trichuris</taxon>
    </lineage>
</organism>
<evidence type="ECO:0000256" key="9">
    <source>
        <dbReference type="SAM" id="Phobius"/>
    </source>
</evidence>
<sequence length="78" mass="8836">MNSVTFVLVTLFWIAAAGSSYFAPKNPNRGLIQMMIVLSSCCCYTFWLLAFLHQLNPLFGPIVSNQTVMYMKHAWRSG</sequence>
<evidence type="ECO:0000256" key="5">
    <source>
        <dbReference type="ARBA" id="ARBA00022781"/>
    </source>
</evidence>
<keyword evidence="4 9" id="KW-0812">Transmembrane</keyword>
<accession>A0A077ZAB5</accession>
<dbReference type="Proteomes" id="UP000030665">
    <property type="component" value="Unassembled WGS sequence"/>
</dbReference>
<keyword evidence="10" id="KW-0732">Signal</keyword>
<evidence type="ECO:0000256" key="1">
    <source>
        <dbReference type="ARBA" id="ARBA00004127"/>
    </source>
</evidence>
<evidence type="ECO:0000256" key="2">
    <source>
        <dbReference type="ARBA" id="ARBA00008328"/>
    </source>
</evidence>
<keyword evidence="12" id="KW-1185">Reference proteome</keyword>
<dbReference type="GO" id="GO:0046961">
    <property type="term" value="F:proton-transporting ATPase activity, rotational mechanism"/>
    <property type="evidence" value="ECO:0007669"/>
    <property type="project" value="InterPro"/>
</dbReference>
<proteinExistence type="inferred from homology"/>
<dbReference type="EMBL" id="HG806058">
    <property type="protein sequence ID" value="CDW56598.1"/>
    <property type="molecule type" value="Genomic_DNA"/>
</dbReference>
<keyword evidence="5" id="KW-0375">Hydrogen ion transport</keyword>
<dbReference type="OrthoDB" id="1508846at2759"/>
<feature type="signal peptide" evidence="10">
    <location>
        <begin position="1"/>
        <end position="19"/>
    </location>
</feature>